<comment type="caution">
    <text evidence="1">The sequence shown here is derived from an EMBL/GenBank/DDBJ whole genome shotgun (WGS) entry which is preliminary data.</text>
</comment>
<dbReference type="InterPro" id="IPR029069">
    <property type="entry name" value="HotDog_dom_sf"/>
</dbReference>
<keyword evidence="1" id="KW-0378">Hydrolase</keyword>
<reference evidence="1 2" key="1">
    <citation type="submission" date="2018-11" db="EMBL/GenBank/DDBJ databases">
        <title>Genomic Encyclopedia of Type Strains, Phase IV (KMG-IV): sequencing the most valuable type-strain genomes for metagenomic binning, comparative biology and taxonomic classification.</title>
        <authorList>
            <person name="Goeker M."/>
        </authorList>
    </citation>
    <scope>NUCLEOTIDE SEQUENCE [LARGE SCALE GENOMIC DNA]</scope>
    <source>
        <strain evidence="1 2">DSM 100316</strain>
    </source>
</reference>
<organism evidence="1 2">
    <name type="scientific">Sinobacterium caligoides</name>
    <dbReference type="NCBI Taxonomy" id="933926"/>
    <lineage>
        <taxon>Bacteria</taxon>
        <taxon>Pseudomonadati</taxon>
        <taxon>Pseudomonadota</taxon>
        <taxon>Gammaproteobacteria</taxon>
        <taxon>Cellvibrionales</taxon>
        <taxon>Spongiibacteraceae</taxon>
        <taxon>Sinobacterium</taxon>
    </lineage>
</organism>
<gene>
    <name evidence="1" type="ORF">EDC56_0468</name>
</gene>
<protein>
    <submittedName>
        <fullName evidence="1">Acyl-CoA thioester hydrolase</fullName>
    </submittedName>
</protein>
<accession>A0A3N2DYM3</accession>
<evidence type="ECO:0000313" key="2">
    <source>
        <dbReference type="Proteomes" id="UP000275394"/>
    </source>
</evidence>
<sequence length="156" mass="17807">MQSLTEVYRCEIDPQWVDYNAHLNDGYYALIFSLAGEGLFEALGLGAQWRDEMQRTIFTLDVRTRYLREVHAGSTLSIRAQLLDWDSRRMHFLLYMFVDGDSVVRATSEQVVMCIDPQVTRAAAFDSAAQQRIAALLELHRDAKKPVTVGRPLGLR</sequence>
<dbReference type="OrthoDB" id="6117985at2"/>
<dbReference type="SUPFAM" id="SSF54637">
    <property type="entry name" value="Thioesterase/thiol ester dehydrase-isomerase"/>
    <property type="match status" value="1"/>
</dbReference>
<keyword evidence="2" id="KW-1185">Reference proteome</keyword>
<name>A0A3N2DYM3_9GAMM</name>
<dbReference type="GO" id="GO:0016787">
    <property type="term" value="F:hydrolase activity"/>
    <property type="evidence" value="ECO:0007669"/>
    <property type="project" value="UniProtKB-KW"/>
</dbReference>
<dbReference type="Pfam" id="PF13279">
    <property type="entry name" value="4HBT_2"/>
    <property type="match status" value="1"/>
</dbReference>
<dbReference type="AlphaFoldDB" id="A0A3N2DYM3"/>
<dbReference type="CDD" id="cd00586">
    <property type="entry name" value="4HBT"/>
    <property type="match status" value="1"/>
</dbReference>
<evidence type="ECO:0000313" key="1">
    <source>
        <dbReference type="EMBL" id="ROS04951.1"/>
    </source>
</evidence>
<dbReference type="RefSeq" id="WP_123710906.1">
    <property type="nucleotide sequence ID" value="NZ_RKHR01000003.1"/>
</dbReference>
<dbReference type="Proteomes" id="UP000275394">
    <property type="component" value="Unassembled WGS sequence"/>
</dbReference>
<proteinExistence type="predicted"/>
<dbReference type="Gene3D" id="3.10.129.10">
    <property type="entry name" value="Hotdog Thioesterase"/>
    <property type="match status" value="1"/>
</dbReference>
<dbReference type="EMBL" id="RKHR01000003">
    <property type="protein sequence ID" value="ROS04951.1"/>
    <property type="molecule type" value="Genomic_DNA"/>
</dbReference>